<proteinExistence type="predicted"/>
<protein>
    <submittedName>
        <fullName evidence="1">Uncharacterized protein</fullName>
    </submittedName>
</protein>
<comment type="caution">
    <text evidence="1">The sequence shown here is derived from an EMBL/GenBank/DDBJ whole genome shotgun (WGS) entry which is preliminary data.</text>
</comment>
<accession>A0ABR6XF31</accession>
<keyword evidence="2" id="KW-1185">Reference proteome</keyword>
<evidence type="ECO:0000313" key="1">
    <source>
        <dbReference type="EMBL" id="MBC3811466.1"/>
    </source>
</evidence>
<dbReference type="RefSeq" id="WP_190478723.1">
    <property type="nucleotide sequence ID" value="NZ_JACOFT010000002.1"/>
</dbReference>
<dbReference type="EMBL" id="JACOFT010000002">
    <property type="protein sequence ID" value="MBC3811466.1"/>
    <property type="molecule type" value="Genomic_DNA"/>
</dbReference>
<reference evidence="1 2" key="1">
    <citation type="submission" date="2020-08" db="EMBL/GenBank/DDBJ databases">
        <title>Novel species isolated from subtropical streams in China.</title>
        <authorList>
            <person name="Lu H."/>
        </authorList>
    </citation>
    <scope>NUCLEOTIDE SEQUENCE [LARGE SCALE GENOMIC DNA]</scope>
    <source>
        <strain evidence="1 2">CCTCC AB 2015119</strain>
    </source>
</reference>
<evidence type="ECO:0000313" key="2">
    <source>
        <dbReference type="Proteomes" id="UP000637632"/>
    </source>
</evidence>
<sequence>MSEYQRLFTIYVQHDFFDQGAGTHIRFEPTKECALFMQRENILLRKSPDSVEIWLETSDIENQVTSSEKWNFCFAVFSDDPLMNFYTRWPMPLPLCFKNSAATADSVNELLHAEEMVNENAAKKSAYVSTKEPLFLASITDDFPVNTKKIAAREFGIQLEARPIYWKYFFSGALASRKLKIIDLNSSNEDEGIRFIPSSQVVSKTSVAFVSEAALPMRSIPSQRFQLCEEGVTGKVLMKRLPNANVQHIGKERRPDGHSFVVAEIYIHQ</sequence>
<gene>
    <name evidence="1" type="ORF">H8K26_08455</name>
</gene>
<organism evidence="1 2">
    <name type="scientific">Undibacterium aquatile</name>
    <dbReference type="NCBI Taxonomy" id="1537398"/>
    <lineage>
        <taxon>Bacteria</taxon>
        <taxon>Pseudomonadati</taxon>
        <taxon>Pseudomonadota</taxon>
        <taxon>Betaproteobacteria</taxon>
        <taxon>Burkholderiales</taxon>
        <taxon>Oxalobacteraceae</taxon>
        <taxon>Undibacterium</taxon>
    </lineage>
</organism>
<dbReference type="Proteomes" id="UP000637632">
    <property type="component" value="Unassembled WGS sequence"/>
</dbReference>
<name>A0ABR6XF31_9BURK</name>